<gene>
    <name evidence="1" type="ORF">LODBEIA_P01840</name>
</gene>
<keyword evidence="2" id="KW-1185">Reference proteome</keyword>
<dbReference type="PANTHER" id="PTHR28271">
    <property type="entry name" value="54S RIBOSOMAL PROTEIN L31, MITOCHONDRIAL"/>
    <property type="match status" value="1"/>
</dbReference>
<dbReference type="Pfam" id="PF09784">
    <property type="entry name" value="L31"/>
    <property type="match status" value="1"/>
</dbReference>
<accession>A0ABP0ZFK3</accession>
<sequence>MIPSLRTLGGYVWKFPNHITRCQRANLRKRSLQVDENIEQIYQGLYQQQKLQQEQIEAGVVINTGPKVKIFNQDQGRTGEKRVDFHKFEYPKFLSLSQRDKYFTFNRNAKNYRKPIHRVPKWTKTSFRENPKYF</sequence>
<dbReference type="Proteomes" id="UP001497383">
    <property type="component" value="Chromosome 1"/>
</dbReference>
<dbReference type="InterPro" id="IPR016340">
    <property type="entry name" value="Ribosomal_mL60"/>
</dbReference>
<dbReference type="PANTHER" id="PTHR28271:SF1">
    <property type="entry name" value="LARGE RIBOSOMAL SUBUNIT PROTEIN ML60"/>
    <property type="match status" value="1"/>
</dbReference>
<name>A0ABP0ZFK3_9ASCO</name>
<protein>
    <recommendedName>
        <fullName evidence="3">54S ribosomal protein L31, mitochondrial</fullName>
    </recommendedName>
</protein>
<reference evidence="1 2" key="1">
    <citation type="submission" date="2024-03" db="EMBL/GenBank/DDBJ databases">
        <authorList>
            <person name="Brejova B."/>
        </authorList>
    </citation>
    <scope>NUCLEOTIDE SEQUENCE [LARGE SCALE GENOMIC DNA]</scope>
    <source>
        <strain evidence="1 2">CBS 14171</strain>
    </source>
</reference>
<organism evidence="1 2">
    <name type="scientific">Lodderomyces beijingensis</name>
    <dbReference type="NCBI Taxonomy" id="1775926"/>
    <lineage>
        <taxon>Eukaryota</taxon>
        <taxon>Fungi</taxon>
        <taxon>Dikarya</taxon>
        <taxon>Ascomycota</taxon>
        <taxon>Saccharomycotina</taxon>
        <taxon>Pichiomycetes</taxon>
        <taxon>Debaryomycetaceae</taxon>
        <taxon>Candida/Lodderomyces clade</taxon>
        <taxon>Lodderomyces</taxon>
    </lineage>
</organism>
<dbReference type="RefSeq" id="XP_066827122.1">
    <property type="nucleotide sequence ID" value="XM_066971772.1"/>
</dbReference>
<dbReference type="EMBL" id="OZ022405">
    <property type="protein sequence ID" value="CAK9435457.1"/>
    <property type="molecule type" value="Genomic_DNA"/>
</dbReference>
<proteinExistence type="predicted"/>
<dbReference type="GeneID" id="92205380"/>
<evidence type="ECO:0000313" key="1">
    <source>
        <dbReference type="EMBL" id="CAK9435457.1"/>
    </source>
</evidence>
<evidence type="ECO:0000313" key="2">
    <source>
        <dbReference type="Proteomes" id="UP001497383"/>
    </source>
</evidence>
<evidence type="ECO:0008006" key="3">
    <source>
        <dbReference type="Google" id="ProtNLM"/>
    </source>
</evidence>